<feature type="compositionally biased region" description="Basic and acidic residues" evidence="1">
    <location>
        <begin position="97"/>
        <end position="117"/>
    </location>
</feature>
<protein>
    <submittedName>
        <fullName evidence="2">Uncharacterized protein</fullName>
    </submittedName>
</protein>
<reference evidence="3" key="1">
    <citation type="journal article" date="2015" name="PLoS Genet.">
        <title>Genome Sequence and Transcriptome Analyses of Chrysochromulina tobin: Metabolic Tools for Enhanced Algal Fitness in the Prominent Order Prymnesiales (Haptophyceae).</title>
        <authorList>
            <person name="Hovde B.T."/>
            <person name="Deodato C.R."/>
            <person name="Hunsperger H.M."/>
            <person name="Ryken S.A."/>
            <person name="Yost W."/>
            <person name="Jha R.K."/>
            <person name="Patterson J."/>
            <person name="Monnat R.J. Jr."/>
            <person name="Barlow S.B."/>
            <person name="Starkenburg S.R."/>
            <person name="Cattolico R.A."/>
        </authorList>
    </citation>
    <scope>NUCLEOTIDE SEQUENCE</scope>
    <source>
        <strain evidence="3">CCMP291</strain>
    </source>
</reference>
<name>A0A0M0K641_9EUKA</name>
<organism evidence="2 3">
    <name type="scientific">Chrysochromulina tobinii</name>
    <dbReference type="NCBI Taxonomy" id="1460289"/>
    <lineage>
        <taxon>Eukaryota</taxon>
        <taxon>Haptista</taxon>
        <taxon>Haptophyta</taxon>
        <taxon>Prymnesiophyceae</taxon>
        <taxon>Prymnesiales</taxon>
        <taxon>Chrysochromulinaceae</taxon>
        <taxon>Chrysochromulina</taxon>
    </lineage>
</organism>
<dbReference type="AlphaFoldDB" id="A0A0M0K641"/>
<feature type="region of interest" description="Disordered" evidence="1">
    <location>
        <begin position="85"/>
        <end position="169"/>
    </location>
</feature>
<feature type="compositionally biased region" description="Low complexity" evidence="1">
    <location>
        <begin position="201"/>
        <end position="231"/>
    </location>
</feature>
<dbReference type="Proteomes" id="UP000037460">
    <property type="component" value="Unassembled WGS sequence"/>
</dbReference>
<evidence type="ECO:0000256" key="1">
    <source>
        <dbReference type="SAM" id="MobiDB-lite"/>
    </source>
</evidence>
<evidence type="ECO:0000313" key="2">
    <source>
        <dbReference type="EMBL" id="KOO34336.1"/>
    </source>
</evidence>
<proteinExistence type="predicted"/>
<keyword evidence="3" id="KW-1185">Reference proteome</keyword>
<comment type="caution">
    <text evidence="2">The sequence shown here is derived from an EMBL/GenBank/DDBJ whole genome shotgun (WGS) entry which is preliminary data.</text>
</comment>
<sequence length="259" mass="27259">MCIVVGTRVSARGEGTGTVIRLVADQALVKLDLSEALREIGIVDLIAICQMLPPPPPATPVHAASRREPFSSSLTVATLFRPVLDTSSHRHKRRRGERPADDDAEIRRLYSEQKQRTDGICWSPSDEKGSTSSEDKSHGKEEEGAPAEVDVDEPPAITTAQAAPGPSSSALGVLADAALAGGSSHSHFGLDPMSPRFECPSSSSSSFSSLSALGSISEELDTSSSSASIPEEIAEEIAEELLRSEEDVTSELPGADLGN</sequence>
<feature type="compositionally biased region" description="Low complexity" evidence="1">
    <location>
        <begin position="181"/>
        <end position="190"/>
    </location>
</feature>
<feature type="compositionally biased region" description="Basic and acidic residues" evidence="1">
    <location>
        <begin position="125"/>
        <end position="143"/>
    </location>
</feature>
<gene>
    <name evidence="2" type="ORF">Ctob_010616</name>
</gene>
<feature type="region of interest" description="Disordered" evidence="1">
    <location>
        <begin position="181"/>
        <end position="232"/>
    </location>
</feature>
<accession>A0A0M0K641</accession>
<dbReference type="EMBL" id="JWZX01001256">
    <property type="protein sequence ID" value="KOO34336.1"/>
    <property type="molecule type" value="Genomic_DNA"/>
</dbReference>
<evidence type="ECO:0000313" key="3">
    <source>
        <dbReference type="Proteomes" id="UP000037460"/>
    </source>
</evidence>